<keyword evidence="6 8" id="KW-1133">Transmembrane helix</keyword>
<evidence type="ECO:0000256" key="3">
    <source>
        <dbReference type="ARBA" id="ARBA00022448"/>
    </source>
</evidence>
<dbReference type="GO" id="GO:0048473">
    <property type="term" value="P:D-methionine transmembrane transport"/>
    <property type="evidence" value="ECO:0007669"/>
    <property type="project" value="TreeGrafter"/>
</dbReference>
<comment type="subcellular location">
    <subcellularLocation>
        <location evidence="1 8">Cell membrane</location>
        <topology evidence="1 8">Multi-pass membrane protein</topology>
    </subcellularLocation>
</comment>
<evidence type="ECO:0000256" key="4">
    <source>
        <dbReference type="ARBA" id="ARBA00022475"/>
    </source>
</evidence>
<evidence type="ECO:0000256" key="7">
    <source>
        <dbReference type="ARBA" id="ARBA00023136"/>
    </source>
</evidence>
<feature type="transmembrane region" description="Helical" evidence="8">
    <location>
        <begin position="153"/>
        <end position="172"/>
    </location>
</feature>
<evidence type="ECO:0000256" key="6">
    <source>
        <dbReference type="ARBA" id="ARBA00022989"/>
    </source>
</evidence>
<keyword evidence="3 8" id="KW-0813">Transport</keyword>
<organism evidence="9 10">
    <name type="scientific">Shouchella clausii</name>
    <name type="common">Alkalihalobacillus clausii</name>
    <dbReference type="NCBI Taxonomy" id="79880"/>
    <lineage>
        <taxon>Bacteria</taxon>
        <taxon>Bacillati</taxon>
        <taxon>Bacillota</taxon>
        <taxon>Bacilli</taxon>
        <taxon>Bacillales</taxon>
        <taxon>Bacillaceae</taxon>
        <taxon>Shouchella</taxon>
    </lineage>
</organism>
<comment type="similarity">
    <text evidence="2">Belongs to the binding-protein-dependent transport system permease family. CysTW subfamily.</text>
</comment>
<dbReference type="GO" id="GO:0005886">
    <property type="term" value="C:plasma membrane"/>
    <property type="evidence" value="ECO:0007669"/>
    <property type="project" value="UniProtKB-SubCell"/>
</dbReference>
<dbReference type="InterPro" id="IPR051322">
    <property type="entry name" value="AA_ABC_Transporter_Permease"/>
</dbReference>
<dbReference type="RefSeq" id="WP_011245732.1">
    <property type="nucleotide sequence ID" value="NZ_BOQQ01000009.1"/>
</dbReference>
<reference evidence="9 10" key="1">
    <citation type="submission" date="2017-07" db="EMBL/GenBank/DDBJ databases">
        <title>Isolation and whole genome analysis of endospore-forming bacteria from heroin.</title>
        <authorList>
            <person name="Kalinowski J."/>
            <person name="Ahrens B."/>
            <person name="Al-Dilaimi A."/>
            <person name="Winkler A."/>
            <person name="Wibberg D."/>
            <person name="Schleenbecker U."/>
            <person name="Ruckert C."/>
            <person name="Wolfel R."/>
            <person name="Grass G."/>
        </authorList>
    </citation>
    <scope>NUCLEOTIDE SEQUENCE [LARGE SCALE GENOMIC DNA]</scope>
    <source>
        <strain evidence="9 10">7539</strain>
    </source>
</reference>
<comment type="caution">
    <text evidence="9">The sequence shown here is derived from an EMBL/GenBank/DDBJ whole genome shotgun (WGS) entry which is preliminary data.</text>
</comment>
<dbReference type="InterPro" id="IPR035906">
    <property type="entry name" value="MetI-like_sf"/>
</dbReference>
<feature type="transmembrane region" description="Helical" evidence="8">
    <location>
        <begin position="20"/>
        <end position="43"/>
    </location>
</feature>
<dbReference type="OMA" id="DNTIGPT"/>
<evidence type="ECO:0000256" key="1">
    <source>
        <dbReference type="ARBA" id="ARBA00004651"/>
    </source>
</evidence>
<dbReference type="Gene3D" id="1.10.3720.10">
    <property type="entry name" value="MetI-like"/>
    <property type="match status" value="1"/>
</dbReference>
<dbReference type="PROSITE" id="PS50928">
    <property type="entry name" value="ABC_TM1"/>
    <property type="match status" value="1"/>
</dbReference>
<evidence type="ECO:0000256" key="5">
    <source>
        <dbReference type="ARBA" id="ARBA00022692"/>
    </source>
</evidence>
<gene>
    <name evidence="9" type="ORF">CHH72_15415</name>
</gene>
<evidence type="ECO:0000256" key="8">
    <source>
        <dbReference type="RuleBase" id="RU363032"/>
    </source>
</evidence>
<keyword evidence="7 8" id="KW-0472">Membrane</keyword>
<accession>A0A268NWR6</accession>
<proteinExistence type="inferred from homology"/>
<dbReference type="SUPFAM" id="SSF161098">
    <property type="entry name" value="MetI-like"/>
    <property type="match status" value="1"/>
</dbReference>
<evidence type="ECO:0000256" key="2">
    <source>
        <dbReference type="ARBA" id="ARBA00007069"/>
    </source>
</evidence>
<dbReference type="CDD" id="cd06261">
    <property type="entry name" value="TM_PBP2"/>
    <property type="match status" value="1"/>
</dbReference>
<feature type="transmembrane region" description="Helical" evidence="8">
    <location>
        <begin position="55"/>
        <end position="82"/>
    </location>
</feature>
<keyword evidence="5 8" id="KW-0812">Transmembrane</keyword>
<evidence type="ECO:0000313" key="10">
    <source>
        <dbReference type="Proteomes" id="UP000216207"/>
    </source>
</evidence>
<dbReference type="FunFam" id="1.10.3720.10:FF:000002">
    <property type="entry name" value="D-methionine ABC transporter permease MetI"/>
    <property type="match status" value="1"/>
</dbReference>
<feature type="transmembrane region" description="Helical" evidence="8">
    <location>
        <begin position="192"/>
        <end position="215"/>
    </location>
</feature>
<dbReference type="PANTHER" id="PTHR30450:SF1">
    <property type="entry name" value="D-METHIONINE TRANSPORT SYSTEM PERMEASE PROTEIN METI-RELATED"/>
    <property type="match status" value="1"/>
</dbReference>
<dbReference type="InterPro" id="IPR000515">
    <property type="entry name" value="MetI-like"/>
</dbReference>
<dbReference type="Pfam" id="PF00528">
    <property type="entry name" value="BPD_transp_1"/>
    <property type="match status" value="1"/>
</dbReference>
<dbReference type="EMBL" id="NPCC01000024">
    <property type="protein sequence ID" value="PAE87977.1"/>
    <property type="molecule type" value="Genomic_DNA"/>
</dbReference>
<dbReference type="Proteomes" id="UP000216207">
    <property type="component" value="Unassembled WGS sequence"/>
</dbReference>
<evidence type="ECO:0000313" key="9">
    <source>
        <dbReference type="EMBL" id="PAE87977.1"/>
    </source>
</evidence>
<name>A0A268NWR6_SHOCL</name>
<protein>
    <submittedName>
        <fullName evidence="9">ABC transporter permease</fullName>
    </submittedName>
</protein>
<dbReference type="PANTHER" id="PTHR30450">
    <property type="entry name" value="ABC TRANSPORTER PERMEASE"/>
    <property type="match status" value="1"/>
</dbReference>
<feature type="transmembrane region" description="Helical" evidence="8">
    <location>
        <begin position="94"/>
        <end position="112"/>
    </location>
</feature>
<keyword evidence="4" id="KW-1003">Cell membrane</keyword>
<dbReference type="AlphaFoldDB" id="A0A268NWR6"/>
<sequence>MDFVHLVEMLPDMWNAFVETLLMISISTAVAIIVGFPLGVILFATDRGLFWENQLVQSGLGFIVNIVRSIPFIILLVALYPFTKALVGTTTGPIAASVSLSVAAIPFFARIVESSMREVDKGLIEAAIASGATPWMIIKDVLFLEARASMVQGLTLTIISLIAYSAMAGVIGGGGVGDLAIRYGHYRYDHTIMIATVVILIILVQVFQFIGDLTAKATDKRK</sequence>